<evidence type="ECO:0000259" key="3">
    <source>
        <dbReference type="Pfam" id="PF00139"/>
    </source>
</evidence>
<evidence type="ECO:0000256" key="2">
    <source>
        <dbReference type="SAM" id="MobiDB-lite"/>
    </source>
</evidence>
<reference evidence="4" key="1">
    <citation type="submission" date="2021-01" db="EMBL/GenBank/DDBJ databases">
        <authorList>
            <person name="Corre E."/>
            <person name="Pelletier E."/>
            <person name="Niang G."/>
            <person name="Scheremetjew M."/>
            <person name="Finn R."/>
            <person name="Kale V."/>
            <person name="Holt S."/>
            <person name="Cochrane G."/>
            <person name="Meng A."/>
            <person name="Brown T."/>
            <person name="Cohen L."/>
        </authorList>
    </citation>
    <scope>NUCLEOTIDE SEQUENCE</scope>
    <source>
        <strain evidence="4">CCMP1381</strain>
    </source>
</reference>
<accession>A0A7S2BDF9</accession>
<sequence>MPMISNNSLGTLLVFVDDGVDTDTPLIAIPINLSILLDLPQDQAFVGFTAATGLQWQKHDILSWHWCDHLSCEEDALERFNYHQTSHFSSSRHQPRFNPRSGYGGAEEESAPSTYSSPPIDPWSKPKSHFSQDRNDDDLLSTAEQQVPPRTEI</sequence>
<dbReference type="EMBL" id="HBGS01013463">
    <property type="protein sequence ID" value="CAD9393621.1"/>
    <property type="molecule type" value="Transcribed_RNA"/>
</dbReference>
<keyword evidence="1" id="KW-0430">Lectin</keyword>
<proteinExistence type="predicted"/>
<name>A0A7S2BDF9_9STRA</name>
<gene>
    <name evidence="4" type="ORF">DSPE1174_LOCUS7114</name>
</gene>
<feature type="region of interest" description="Disordered" evidence="2">
    <location>
        <begin position="84"/>
        <end position="153"/>
    </location>
</feature>
<dbReference type="InterPro" id="IPR051136">
    <property type="entry name" value="Intracellular_Lectin-GPT"/>
</dbReference>
<dbReference type="GO" id="GO:0030246">
    <property type="term" value="F:carbohydrate binding"/>
    <property type="evidence" value="ECO:0007669"/>
    <property type="project" value="UniProtKB-KW"/>
</dbReference>
<protein>
    <recommendedName>
        <fullName evidence="3">Legume lectin domain-containing protein</fullName>
    </recommendedName>
</protein>
<dbReference type="InterPro" id="IPR001220">
    <property type="entry name" value="Legume_lectin_dom"/>
</dbReference>
<dbReference type="SUPFAM" id="SSF49899">
    <property type="entry name" value="Concanavalin A-like lectins/glucanases"/>
    <property type="match status" value="1"/>
</dbReference>
<evidence type="ECO:0000256" key="1">
    <source>
        <dbReference type="ARBA" id="ARBA00022734"/>
    </source>
</evidence>
<dbReference type="Gene3D" id="2.60.120.200">
    <property type="match status" value="1"/>
</dbReference>
<dbReference type="PANTHER" id="PTHR12223:SF19">
    <property type="entry name" value="LEGUME LECTIN DOMAIN-CONTAINING PROTEIN"/>
    <property type="match status" value="1"/>
</dbReference>
<dbReference type="PANTHER" id="PTHR12223">
    <property type="entry name" value="VESICULAR MANNOSE-BINDING LECTIN"/>
    <property type="match status" value="1"/>
</dbReference>
<feature type="domain" description="Legume lectin" evidence="3">
    <location>
        <begin position="19"/>
        <end position="66"/>
    </location>
</feature>
<dbReference type="InterPro" id="IPR013320">
    <property type="entry name" value="ConA-like_dom_sf"/>
</dbReference>
<dbReference type="AlphaFoldDB" id="A0A7S2BDF9"/>
<evidence type="ECO:0000313" key="4">
    <source>
        <dbReference type="EMBL" id="CAD9393621.1"/>
    </source>
</evidence>
<dbReference type="Pfam" id="PF00139">
    <property type="entry name" value="Lectin_legB"/>
    <property type="match status" value="1"/>
</dbReference>
<organism evidence="4">
    <name type="scientific">Octactis speculum</name>
    <dbReference type="NCBI Taxonomy" id="3111310"/>
    <lineage>
        <taxon>Eukaryota</taxon>
        <taxon>Sar</taxon>
        <taxon>Stramenopiles</taxon>
        <taxon>Ochrophyta</taxon>
        <taxon>Dictyochophyceae</taxon>
        <taxon>Dictyochales</taxon>
        <taxon>Dictyochaceae</taxon>
        <taxon>Octactis</taxon>
    </lineage>
</organism>